<gene>
    <name evidence="1" type="ORF">ACI1P1_14490</name>
</gene>
<sequence>MKKRGVRGSFVVLISLLLLTIGFFIGKLTDGSLKELTQKMDKQQQYFALLKEVYIDEGWPPTPEVTVNDRLIDLKVGYVSWSNRGGAYTQDASDVLTMDLPAVIVPGGATIQIKPGKVNNHGAPIAGIKSLSLRYADGKKEKNIFQVPEQQGLYRYRIDVKWKLDQGNASFYFSLQVE</sequence>
<protein>
    <submittedName>
        <fullName evidence="1">Uncharacterized protein</fullName>
    </submittedName>
</protein>
<organism evidence="1 2">
    <name type="scientific">Paenibacillus mesotrionivorans</name>
    <dbReference type="NCBI Taxonomy" id="3160968"/>
    <lineage>
        <taxon>Bacteria</taxon>
        <taxon>Bacillati</taxon>
        <taxon>Bacillota</taxon>
        <taxon>Bacilli</taxon>
        <taxon>Bacillales</taxon>
        <taxon>Paenibacillaceae</taxon>
        <taxon>Paenibacillus</taxon>
    </lineage>
</organism>
<keyword evidence="2" id="KW-1185">Reference proteome</keyword>
<accession>A0ACC7NZP2</accession>
<reference evidence="1" key="1">
    <citation type="submission" date="2024-12" db="EMBL/GenBank/DDBJ databases">
        <authorList>
            <person name="Wu N."/>
        </authorList>
    </citation>
    <scope>NUCLEOTIDE SEQUENCE</scope>
    <source>
        <strain evidence="1">P15</strain>
    </source>
</reference>
<comment type="caution">
    <text evidence="1">The sequence shown here is derived from an EMBL/GenBank/DDBJ whole genome shotgun (WGS) entry which is preliminary data.</text>
</comment>
<dbReference type="EMBL" id="JBJURJ010000008">
    <property type="protein sequence ID" value="MFM9329499.1"/>
    <property type="molecule type" value="Genomic_DNA"/>
</dbReference>
<evidence type="ECO:0000313" key="1">
    <source>
        <dbReference type="EMBL" id="MFM9329499.1"/>
    </source>
</evidence>
<proteinExistence type="predicted"/>
<evidence type="ECO:0000313" key="2">
    <source>
        <dbReference type="Proteomes" id="UP001631969"/>
    </source>
</evidence>
<name>A0ACC7NZP2_9BACL</name>
<dbReference type="Proteomes" id="UP001631969">
    <property type="component" value="Unassembled WGS sequence"/>
</dbReference>